<comment type="caution">
    <text evidence="2">The sequence shown here is derived from an EMBL/GenBank/DDBJ whole genome shotgun (WGS) entry which is preliminary data.</text>
</comment>
<organism evidence="2 3">
    <name type="scientific">Hypsizygus marmoreus</name>
    <name type="common">White beech mushroom</name>
    <name type="synonym">Agaricus marmoreus</name>
    <dbReference type="NCBI Taxonomy" id="39966"/>
    <lineage>
        <taxon>Eukaryota</taxon>
        <taxon>Fungi</taxon>
        <taxon>Dikarya</taxon>
        <taxon>Basidiomycota</taxon>
        <taxon>Agaricomycotina</taxon>
        <taxon>Agaricomycetes</taxon>
        <taxon>Agaricomycetidae</taxon>
        <taxon>Agaricales</taxon>
        <taxon>Tricholomatineae</taxon>
        <taxon>Lyophyllaceae</taxon>
        <taxon>Hypsizygus</taxon>
    </lineage>
</organism>
<name>A0A369JD44_HYPMA</name>
<evidence type="ECO:0000256" key="1">
    <source>
        <dbReference type="SAM" id="MobiDB-lite"/>
    </source>
</evidence>
<gene>
    <name evidence="2" type="ORF">Hypma_013704</name>
</gene>
<evidence type="ECO:0000313" key="3">
    <source>
        <dbReference type="Proteomes" id="UP000076154"/>
    </source>
</evidence>
<dbReference type="EMBL" id="LUEZ02000080">
    <property type="protein sequence ID" value="RDB19252.1"/>
    <property type="molecule type" value="Genomic_DNA"/>
</dbReference>
<accession>A0A369JD44</accession>
<keyword evidence="3" id="KW-1185">Reference proteome</keyword>
<dbReference type="OrthoDB" id="3048394at2759"/>
<dbReference type="AlphaFoldDB" id="A0A369JD44"/>
<protein>
    <submittedName>
        <fullName evidence="2">Uncharacterized protein</fullName>
    </submittedName>
</protein>
<reference evidence="2" key="1">
    <citation type="submission" date="2018-04" db="EMBL/GenBank/DDBJ databases">
        <title>Whole genome sequencing of Hypsizygus marmoreus.</title>
        <authorList>
            <person name="Choi I.-G."/>
            <person name="Min B."/>
            <person name="Kim J.-G."/>
            <person name="Kim S."/>
            <person name="Oh Y.-L."/>
            <person name="Kong W.-S."/>
            <person name="Park H."/>
            <person name="Jeong J."/>
            <person name="Song E.-S."/>
        </authorList>
    </citation>
    <scope>NUCLEOTIDE SEQUENCE [LARGE SCALE GENOMIC DNA]</scope>
    <source>
        <strain evidence="2">51987-8</strain>
    </source>
</reference>
<evidence type="ECO:0000313" key="2">
    <source>
        <dbReference type="EMBL" id="RDB19252.1"/>
    </source>
</evidence>
<proteinExistence type="predicted"/>
<sequence>MPDIPSSPITTVACSTSPSPPDTPTPQRQPSSATIESTARLGRFVRQVYGSKLEILQFDSSNNCLSVWAWPTQGTHNRQPVPPPQLHAHCRENAIEGPCCLCPLKYPDGQPFIQASCFTVNNLGEPVASCARNICDYLGKSLIELDS</sequence>
<dbReference type="Proteomes" id="UP000076154">
    <property type="component" value="Unassembled WGS sequence"/>
</dbReference>
<feature type="region of interest" description="Disordered" evidence="1">
    <location>
        <begin position="1"/>
        <end position="34"/>
    </location>
</feature>
<dbReference type="InParanoid" id="A0A369JD44"/>